<accession>A0A8T0UFS0</accession>
<protein>
    <submittedName>
        <fullName evidence="1">Uncharacterized protein</fullName>
    </submittedName>
</protein>
<evidence type="ECO:0000313" key="2">
    <source>
        <dbReference type="Proteomes" id="UP000823388"/>
    </source>
</evidence>
<keyword evidence="2" id="KW-1185">Reference proteome</keyword>
<dbReference type="AlphaFoldDB" id="A0A8T0UFS0"/>
<comment type="caution">
    <text evidence="1">The sequence shown here is derived from an EMBL/GenBank/DDBJ whole genome shotgun (WGS) entry which is preliminary data.</text>
</comment>
<dbReference type="EMBL" id="CM029041">
    <property type="protein sequence ID" value="KAG2623502.1"/>
    <property type="molecule type" value="Genomic_DNA"/>
</dbReference>
<organism evidence="1 2">
    <name type="scientific">Panicum virgatum</name>
    <name type="common">Blackwell switchgrass</name>
    <dbReference type="NCBI Taxonomy" id="38727"/>
    <lineage>
        <taxon>Eukaryota</taxon>
        <taxon>Viridiplantae</taxon>
        <taxon>Streptophyta</taxon>
        <taxon>Embryophyta</taxon>
        <taxon>Tracheophyta</taxon>
        <taxon>Spermatophyta</taxon>
        <taxon>Magnoliopsida</taxon>
        <taxon>Liliopsida</taxon>
        <taxon>Poales</taxon>
        <taxon>Poaceae</taxon>
        <taxon>PACMAD clade</taxon>
        <taxon>Panicoideae</taxon>
        <taxon>Panicodae</taxon>
        <taxon>Paniceae</taxon>
        <taxon>Panicinae</taxon>
        <taxon>Panicum</taxon>
        <taxon>Panicum sect. Hiantes</taxon>
    </lineage>
</organism>
<sequence length="83" mass="9958">MTISLILHHQLKQSQQRKDCTFQKEMKKRMEKNRILKQLLTKRYLSKQILTGKATCSEQRRHLQKRSVPLEAQRALRNDKISI</sequence>
<proteinExistence type="predicted"/>
<reference evidence="1 2" key="1">
    <citation type="submission" date="2020-05" db="EMBL/GenBank/DDBJ databases">
        <title>WGS assembly of Panicum virgatum.</title>
        <authorList>
            <person name="Lovell J.T."/>
            <person name="Jenkins J."/>
            <person name="Shu S."/>
            <person name="Juenger T.E."/>
            <person name="Schmutz J."/>
        </authorList>
    </citation>
    <scope>NUCLEOTIDE SEQUENCE [LARGE SCALE GENOMIC DNA]</scope>
    <source>
        <strain evidence="2">cv. AP13</strain>
    </source>
</reference>
<dbReference type="Proteomes" id="UP000823388">
    <property type="component" value="Chromosome 3K"/>
</dbReference>
<evidence type="ECO:0000313" key="1">
    <source>
        <dbReference type="EMBL" id="KAG2623502.1"/>
    </source>
</evidence>
<gene>
    <name evidence="1" type="ORF">PVAP13_3KG064027</name>
</gene>
<name>A0A8T0UFS0_PANVG</name>